<accession>A0A6L2L614</accession>
<organism evidence="1">
    <name type="scientific">Tanacetum cinerariifolium</name>
    <name type="common">Dalmatian daisy</name>
    <name type="synonym">Chrysanthemum cinerariifolium</name>
    <dbReference type="NCBI Taxonomy" id="118510"/>
    <lineage>
        <taxon>Eukaryota</taxon>
        <taxon>Viridiplantae</taxon>
        <taxon>Streptophyta</taxon>
        <taxon>Embryophyta</taxon>
        <taxon>Tracheophyta</taxon>
        <taxon>Spermatophyta</taxon>
        <taxon>Magnoliopsida</taxon>
        <taxon>eudicotyledons</taxon>
        <taxon>Gunneridae</taxon>
        <taxon>Pentapetalae</taxon>
        <taxon>asterids</taxon>
        <taxon>campanulids</taxon>
        <taxon>Asterales</taxon>
        <taxon>Asteraceae</taxon>
        <taxon>Asteroideae</taxon>
        <taxon>Anthemideae</taxon>
        <taxon>Anthemidinae</taxon>
        <taxon>Tanacetum</taxon>
    </lineage>
</organism>
<dbReference type="AlphaFoldDB" id="A0A6L2L614"/>
<comment type="caution">
    <text evidence="1">The sequence shown here is derived from an EMBL/GenBank/DDBJ whole genome shotgun (WGS) entry which is preliminary data.</text>
</comment>
<protein>
    <submittedName>
        <fullName evidence="1">Uncharacterized protein</fullName>
    </submittedName>
</protein>
<dbReference type="EMBL" id="BKCJ010003545">
    <property type="protein sequence ID" value="GEU55735.1"/>
    <property type="molecule type" value="Genomic_DNA"/>
</dbReference>
<proteinExistence type="predicted"/>
<gene>
    <name evidence="1" type="ORF">Tci_027713</name>
</gene>
<reference evidence="1" key="1">
    <citation type="journal article" date="2019" name="Sci. Rep.">
        <title>Draft genome of Tanacetum cinerariifolium, the natural source of mosquito coil.</title>
        <authorList>
            <person name="Yamashiro T."/>
            <person name="Shiraishi A."/>
            <person name="Satake H."/>
            <person name="Nakayama K."/>
        </authorList>
    </citation>
    <scope>NUCLEOTIDE SEQUENCE</scope>
</reference>
<sequence>MRLKERKSIKSEEYVVFPGLPGCLFVVGVSAGGSGSGLRVVEWQENGERWGCRELAGNLVNRDTFEVGGKEYCYSFWVFTKLVPVVCKDFH</sequence>
<evidence type="ECO:0000313" key="1">
    <source>
        <dbReference type="EMBL" id="GEU55735.1"/>
    </source>
</evidence>
<name>A0A6L2L614_TANCI</name>